<dbReference type="Proteomes" id="UP000267623">
    <property type="component" value="Unassembled WGS sequence"/>
</dbReference>
<keyword evidence="3" id="KW-1185">Reference proteome</keyword>
<dbReference type="EMBL" id="RJTU01000026">
    <property type="protein sequence ID" value="ROI14328.1"/>
    <property type="molecule type" value="Genomic_DNA"/>
</dbReference>
<dbReference type="Proteomes" id="UP000198555">
    <property type="component" value="Unassembled WGS sequence"/>
</dbReference>
<dbReference type="EMBL" id="FNWX01000025">
    <property type="protein sequence ID" value="SEH74483.1"/>
    <property type="molecule type" value="Genomic_DNA"/>
</dbReference>
<accession>A0A1H6KH25</accession>
<evidence type="ECO:0000313" key="3">
    <source>
        <dbReference type="Proteomes" id="UP000198555"/>
    </source>
</evidence>
<organism evidence="2 3">
    <name type="scientific">Epilithonimonas hominis</name>
    <dbReference type="NCBI Taxonomy" id="420404"/>
    <lineage>
        <taxon>Bacteria</taxon>
        <taxon>Pseudomonadati</taxon>
        <taxon>Bacteroidota</taxon>
        <taxon>Flavobacteriia</taxon>
        <taxon>Flavobacteriales</taxon>
        <taxon>Weeksellaceae</taxon>
        <taxon>Chryseobacterium group</taxon>
        <taxon>Epilithonimonas</taxon>
    </lineage>
</organism>
<dbReference type="STRING" id="420404.SAMN05421793_12523"/>
<reference evidence="2" key="2">
    <citation type="submission" date="2016-10" db="EMBL/GenBank/DDBJ databases">
        <authorList>
            <person name="de Groot N.N."/>
        </authorList>
    </citation>
    <scope>NUCLEOTIDE SEQUENCE [LARGE SCALE GENOMIC DNA]</scope>
    <source>
        <strain evidence="2">DSM 19326</strain>
    </source>
</reference>
<evidence type="ECO:0000313" key="2">
    <source>
        <dbReference type="EMBL" id="SEH74483.1"/>
    </source>
</evidence>
<dbReference type="AlphaFoldDB" id="A0A1H6KH25"/>
<evidence type="ECO:0000313" key="1">
    <source>
        <dbReference type="EMBL" id="ROI14328.1"/>
    </source>
</evidence>
<protein>
    <recommendedName>
        <fullName evidence="5">Addiction module component</fullName>
    </recommendedName>
</protein>
<sequence length="71" mass="8384">MQISINLPFDELLTVIKKLNPNEKKEIAKLLIKETEVSEDQWEIALKRKKDFEAGKIETENWTDLKKRLSN</sequence>
<dbReference type="RefSeq" id="WP_089770304.1">
    <property type="nucleotide sequence ID" value="NZ_DALZAR010000005.1"/>
</dbReference>
<proteinExistence type="predicted"/>
<evidence type="ECO:0008006" key="5">
    <source>
        <dbReference type="Google" id="ProtNLM"/>
    </source>
</evidence>
<name>A0A1H6KH25_9FLAO</name>
<evidence type="ECO:0000313" key="4">
    <source>
        <dbReference type="Proteomes" id="UP000267623"/>
    </source>
</evidence>
<reference evidence="4" key="4">
    <citation type="submission" date="2018-11" db="EMBL/GenBank/DDBJ databases">
        <title>Proposal to divide the Flavobacteriaceae and reorganize its genera based on Amino Acid Identity values calculated from whole genome sequences.</title>
        <authorList>
            <person name="Nicholson A.C."/>
            <person name="Gulvik C.A."/>
            <person name="Whitney A.M."/>
            <person name="Humrighouse B.W."/>
            <person name="Bell M."/>
            <person name="Holmes B."/>
            <person name="Steigerwalt A."/>
            <person name="Villarma A."/>
            <person name="Sheth M."/>
            <person name="Batra D."/>
            <person name="Pryor J."/>
            <person name="Bernardet J.-F."/>
            <person name="Hugo C."/>
            <person name="Kampfer P."/>
            <person name="Newman J."/>
            <person name="Mcquiston J."/>
        </authorList>
    </citation>
    <scope>NUCLEOTIDE SEQUENCE [LARGE SCALE GENOMIC DNA]</scope>
    <source>
        <strain evidence="4">DSM 22165</strain>
    </source>
</reference>
<gene>
    <name evidence="1" type="ORF">EGH73_03730</name>
    <name evidence="2" type="ORF">SAMN05421793_12523</name>
</gene>
<reference evidence="1" key="3">
    <citation type="submission" date="2018-11" db="EMBL/GenBank/DDBJ databases">
        <title>Proposal to divide the Flavobacteriaceae and reorganize its genera based on Amino Acid Identity values calculated from whole genome sequences.</title>
        <authorList>
            <person name="Nicholson A.C."/>
            <person name="Gulvik C.A."/>
            <person name="Whitney A.M."/>
            <person name="Humrighouse B.W."/>
            <person name="Bell M."/>
            <person name="Holmes B."/>
            <person name="Steigerwalt A."/>
            <person name="Villarma A."/>
            <person name="Sheth M."/>
            <person name="Batra D."/>
            <person name="Pryor J."/>
            <person name="Bernardet J.-F."/>
            <person name="Hugo C."/>
            <person name="Kampfer P."/>
            <person name="Newman J."/>
            <person name="Mcquiston J.R."/>
        </authorList>
    </citation>
    <scope>NUCLEOTIDE SEQUENCE [LARGE SCALE GENOMIC DNA]</scope>
    <source>
        <strain evidence="1">DSM 22165</strain>
    </source>
</reference>
<reference evidence="3" key="1">
    <citation type="submission" date="2016-10" db="EMBL/GenBank/DDBJ databases">
        <authorList>
            <person name="Varghese N."/>
            <person name="Submissions S."/>
        </authorList>
    </citation>
    <scope>NUCLEOTIDE SEQUENCE [LARGE SCALE GENOMIC DNA]</scope>
    <source>
        <strain evidence="3">DSM 19326</strain>
    </source>
</reference>